<dbReference type="Proteomes" id="UP000746747">
    <property type="component" value="Unassembled WGS sequence"/>
</dbReference>
<evidence type="ECO:0000256" key="2">
    <source>
        <dbReference type="SAM" id="Phobius"/>
    </source>
</evidence>
<feature type="region of interest" description="Disordered" evidence="1">
    <location>
        <begin position="131"/>
        <end position="154"/>
    </location>
</feature>
<protein>
    <submittedName>
        <fullName evidence="3">Uncharacterized protein</fullName>
    </submittedName>
</protein>
<gene>
    <name evidence="3" type="ORF">CJOHNSTONI_LOCUS7780</name>
</gene>
<feature type="transmembrane region" description="Helical" evidence="2">
    <location>
        <begin position="69"/>
        <end position="96"/>
    </location>
</feature>
<evidence type="ECO:0000313" key="4">
    <source>
        <dbReference type="Proteomes" id="UP000746747"/>
    </source>
</evidence>
<dbReference type="EMBL" id="CAKAEH010001614">
    <property type="protein sequence ID" value="CAG9538029.1"/>
    <property type="molecule type" value="Genomic_DNA"/>
</dbReference>
<keyword evidence="4" id="KW-1185">Reference proteome</keyword>
<reference evidence="3" key="1">
    <citation type="submission" date="2021-09" db="EMBL/GenBank/DDBJ databases">
        <authorList>
            <consortium name="Pathogen Informatics"/>
        </authorList>
    </citation>
    <scope>NUCLEOTIDE SEQUENCE</scope>
</reference>
<keyword evidence="2" id="KW-1133">Transmembrane helix</keyword>
<name>A0A8J2QAS0_9BILA</name>
<comment type="caution">
    <text evidence="3">The sequence shown here is derived from an EMBL/GenBank/DDBJ whole genome shotgun (WGS) entry which is preliminary data.</text>
</comment>
<keyword evidence="2" id="KW-0472">Membrane</keyword>
<accession>A0A8J2QAS0</accession>
<evidence type="ECO:0000313" key="3">
    <source>
        <dbReference type="EMBL" id="CAG9538029.1"/>
    </source>
</evidence>
<dbReference type="OrthoDB" id="5876254at2759"/>
<organism evidence="3 4">
    <name type="scientific">Cercopithifilaria johnstoni</name>
    <dbReference type="NCBI Taxonomy" id="2874296"/>
    <lineage>
        <taxon>Eukaryota</taxon>
        <taxon>Metazoa</taxon>
        <taxon>Ecdysozoa</taxon>
        <taxon>Nematoda</taxon>
        <taxon>Chromadorea</taxon>
        <taxon>Rhabditida</taxon>
        <taxon>Spirurina</taxon>
        <taxon>Spiruromorpha</taxon>
        <taxon>Filarioidea</taxon>
        <taxon>Onchocercidae</taxon>
        <taxon>Cercopithifilaria</taxon>
    </lineage>
</organism>
<sequence length="154" mass="17298">MRRNMKLDNIEVLRDIFRGIRNIGDQLAGGEKQQNSKRITLFYFSGFFSTVQNLLIVNDKFSGQCNCSILFMASVMTTVPASVNILSASFNIYVLVVKCKIKKEDIDVASQCFAPEEFKIGTELCRRLSMNSNSDRSQGNNYRDIVSSGENCGI</sequence>
<feature type="compositionally biased region" description="Polar residues" evidence="1">
    <location>
        <begin position="131"/>
        <end position="141"/>
    </location>
</feature>
<feature type="transmembrane region" description="Helical" evidence="2">
    <location>
        <begin position="39"/>
        <end position="57"/>
    </location>
</feature>
<keyword evidence="2" id="KW-0812">Transmembrane</keyword>
<evidence type="ECO:0000256" key="1">
    <source>
        <dbReference type="SAM" id="MobiDB-lite"/>
    </source>
</evidence>
<dbReference type="AlphaFoldDB" id="A0A8J2QAS0"/>
<proteinExistence type="predicted"/>